<comment type="caution">
    <text evidence="2">The sequence shown here is derived from an EMBL/GenBank/DDBJ whole genome shotgun (WGS) entry which is preliminary data.</text>
</comment>
<dbReference type="EMBL" id="LAZR01043660">
    <property type="protein sequence ID" value="KKL06546.1"/>
    <property type="molecule type" value="Genomic_DNA"/>
</dbReference>
<reference evidence="2" key="1">
    <citation type="journal article" date="2015" name="Nature">
        <title>Complex archaea that bridge the gap between prokaryotes and eukaryotes.</title>
        <authorList>
            <person name="Spang A."/>
            <person name="Saw J.H."/>
            <person name="Jorgensen S.L."/>
            <person name="Zaremba-Niedzwiedzka K."/>
            <person name="Martijn J."/>
            <person name="Lind A.E."/>
            <person name="van Eijk R."/>
            <person name="Schleper C."/>
            <person name="Guy L."/>
            <person name="Ettema T.J."/>
        </authorList>
    </citation>
    <scope>NUCLEOTIDE SEQUENCE</scope>
</reference>
<gene>
    <name evidence="2" type="ORF">LCGC14_2594940</name>
</gene>
<proteinExistence type="predicted"/>
<evidence type="ECO:0000313" key="2">
    <source>
        <dbReference type="EMBL" id="KKL06546.1"/>
    </source>
</evidence>
<protein>
    <submittedName>
        <fullName evidence="2">Uncharacterized protein</fullName>
    </submittedName>
</protein>
<feature type="region of interest" description="Disordered" evidence="1">
    <location>
        <begin position="1"/>
        <end position="27"/>
    </location>
</feature>
<evidence type="ECO:0000256" key="1">
    <source>
        <dbReference type="SAM" id="MobiDB-lite"/>
    </source>
</evidence>
<organism evidence="2">
    <name type="scientific">marine sediment metagenome</name>
    <dbReference type="NCBI Taxonomy" id="412755"/>
    <lineage>
        <taxon>unclassified sequences</taxon>
        <taxon>metagenomes</taxon>
        <taxon>ecological metagenomes</taxon>
    </lineage>
</organism>
<accession>A0A0F9CLI3</accession>
<dbReference type="AlphaFoldDB" id="A0A0F9CLI3"/>
<name>A0A0F9CLI3_9ZZZZ</name>
<feature type="compositionally biased region" description="Basic residues" evidence="1">
    <location>
        <begin position="7"/>
        <end position="17"/>
    </location>
</feature>
<sequence length="82" mass="10007">MRGYTLRVRHRHRKRRPPGGSAQENTHTRIWRDFIEGLLTWDDRQRLAKLYGSESPEFKRIQAWNRKHPYKKGIPGKRLTRR</sequence>